<proteinExistence type="predicted"/>
<organism evidence="1 2">
    <name type="scientific">Endozoicomonas gorgoniicola</name>
    <dbReference type="NCBI Taxonomy" id="1234144"/>
    <lineage>
        <taxon>Bacteria</taxon>
        <taxon>Pseudomonadati</taxon>
        <taxon>Pseudomonadota</taxon>
        <taxon>Gammaproteobacteria</taxon>
        <taxon>Oceanospirillales</taxon>
        <taxon>Endozoicomonadaceae</taxon>
        <taxon>Endozoicomonas</taxon>
    </lineage>
</organism>
<comment type="caution">
    <text evidence="1">The sequence shown here is derived from an EMBL/GenBank/DDBJ whole genome shotgun (WGS) entry which is preliminary data.</text>
</comment>
<name>A0ABT3N4D4_9GAMM</name>
<accession>A0ABT3N4D4</accession>
<evidence type="ECO:0000313" key="1">
    <source>
        <dbReference type="EMBL" id="MCW7556487.1"/>
    </source>
</evidence>
<keyword evidence="2" id="KW-1185">Reference proteome</keyword>
<evidence type="ECO:0000313" key="2">
    <source>
        <dbReference type="Proteomes" id="UP001209854"/>
    </source>
</evidence>
<dbReference type="EMBL" id="JAPFCC010000002">
    <property type="protein sequence ID" value="MCW7556487.1"/>
    <property type="molecule type" value="Genomic_DNA"/>
</dbReference>
<dbReference type="Proteomes" id="UP001209854">
    <property type="component" value="Unassembled WGS sequence"/>
</dbReference>
<gene>
    <name evidence="1" type="ORF">NX722_28395</name>
</gene>
<protein>
    <submittedName>
        <fullName evidence="1">Uncharacterized protein</fullName>
    </submittedName>
</protein>
<sequence length="120" mass="13005">MSSPANAPIEMIRGDTLAVPITFKDPANNDNAVPVNGYTLTFTVKVSRYMPDDEASIQKNIVLPSSASNGEYTLIIDPADTNDLEPMSYDYDIQIKSPDGKTVVTVVQAKLKLLMGTTHS</sequence>
<dbReference type="RefSeq" id="WP_262568788.1">
    <property type="nucleotide sequence ID" value="NZ_CP103299.1"/>
</dbReference>
<reference evidence="1 2" key="1">
    <citation type="submission" date="2022-10" db="EMBL/GenBank/DDBJ databases">
        <title>High-quality genome sequences of two octocoral-associated bacteria, Endozoicomonas euniceicola EF212 and Endozoicomonas gorgoniicola PS125.</title>
        <authorList>
            <person name="Chiou Y.-J."/>
            <person name="Chen Y.-H."/>
        </authorList>
    </citation>
    <scope>NUCLEOTIDE SEQUENCE [LARGE SCALE GENOMIC DNA]</scope>
    <source>
        <strain evidence="1 2">PS125</strain>
    </source>
</reference>